<name>A0AAW0UTB7_SCYPA</name>
<evidence type="ECO:0000313" key="2">
    <source>
        <dbReference type="Proteomes" id="UP001487740"/>
    </source>
</evidence>
<dbReference type="Proteomes" id="UP001487740">
    <property type="component" value="Unassembled WGS sequence"/>
</dbReference>
<dbReference type="AlphaFoldDB" id="A0AAW0UTB7"/>
<proteinExistence type="predicted"/>
<accession>A0AAW0UTB7</accession>
<comment type="caution">
    <text evidence="1">The sequence shown here is derived from an EMBL/GenBank/DDBJ whole genome shotgun (WGS) entry which is preliminary data.</text>
</comment>
<evidence type="ECO:0000313" key="1">
    <source>
        <dbReference type="EMBL" id="KAK8403392.1"/>
    </source>
</evidence>
<keyword evidence="2" id="KW-1185">Reference proteome</keyword>
<gene>
    <name evidence="1" type="ORF">O3P69_000478</name>
</gene>
<dbReference type="EMBL" id="JARAKH010000006">
    <property type="protein sequence ID" value="KAK8403392.1"/>
    <property type="molecule type" value="Genomic_DNA"/>
</dbReference>
<protein>
    <submittedName>
        <fullName evidence="1">Uncharacterized protein</fullName>
    </submittedName>
</protein>
<organism evidence="1 2">
    <name type="scientific">Scylla paramamosain</name>
    <name type="common">Mud crab</name>
    <dbReference type="NCBI Taxonomy" id="85552"/>
    <lineage>
        <taxon>Eukaryota</taxon>
        <taxon>Metazoa</taxon>
        <taxon>Ecdysozoa</taxon>
        <taxon>Arthropoda</taxon>
        <taxon>Crustacea</taxon>
        <taxon>Multicrustacea</taxon>
        <taxon>Malacostraca</taxon>
        <taxon>Eumalacostraca</taxon>
        <taxon>Eucarida</taxon>
        <taxon>Decapoda</taxon>
        <taxon>Pleocyemata</taxon>
        <taxon>Brachyura</taxon>
        <taxon>Eubrachyura</taxon>
        <taxon>Portunoidea</taxon>
        <taxon>Portunidae</taxon>
        <taxon>Portuninae</taxon>
        <taxon>Scylla</taxon>
    </lineage>
</organism>
<reference evidence="1 2" key="1">
    <citation type="submission" date="2023-03" db="EMBL/GenBank/DDBJ databases">
        <title>High-quality genome of Scylla paramamosain provides insights in environmental adaptation.</title>
        <authorList>
            <person name="Zhang L."/>
        </authorList>
    </citation>
    <scope>NUCLEOTIDE SEQUENCE [LARGE SCALE GENOMIC DNA]</scope>
    <source>
        <strain evidence="1">LZ_2023a</strain>
        <tissue evidence="1">Muscle</tissue>
    </source>
</reference>
<sequence length="288" mass="31857">MAIRSVCRRHLVSSPISSLASLQTNYKLKITSCRAQCCEQRTRLAAGKEGRRPAWLLGRKEEDLPGCWEGRKRTRLAAGEEGRGPAWLLGRKEEDPPGCWGGRKRTRLAAGKEGRRPAWLLGRKEEDLPGCWEGRKRTRLAAGEEGRGPAWLLGRKEEDPPGCWGGRKRTRLAAGKEGRGPTWLLGRKEENQAGKKGRGPAWLLSIVVTIYKQQITVLAALRGGNGALRGLVAWGAWREQARVVMVSPRSGVSPRGSMGVGVAKAMPWPLPWTSERCAPAWWWWCSGA</sequence>